<keyword evidence="6 8" id="KW-0472">Membrane</keyword>
<keyword evidence="7" id="KW-0046">Antibiotic resistance</keyword>
<evidence type="ECO:0000313" key="11">
    <source>
        <dbReference type="Proteomes" id="UP001221150"/>
    </source>
</evidence>
<dbReference type="PANTHER" id="PTHR42718">
    <property type="entry name" value="MAJOR FACILITATOR SUPERFAMILY MULTIDRUG TRANSPORTER MFSC"/>
    <property type="match status" value="1"/>
</dbReference>
<keyword evidence="4 8" id="KW-0812">Transmembrane</keyword>
<protein>
    <submittedName>
        <fullName evidence="10">MFS transporter</fullName>
    </submittedName>
</protein>
<dbReference type="Pfam" id="PF07690">
    <property type="entry name" value="MFS_1"/>
    <property type="match status" value="1"/>
</dbReference>
<dbReference type="PROSITE" id="PS50850">
    <property type="entry name" value="MFS"/>
    <property type="match status" value="1"/>
</dbReference>
<gene>
    <name evidence="10" type="ORF">P3H78_13560</name>
</gene>
<dbReference type="InterPro" id="IPR036259">
    <property type="entry name" value="MFS_trans_sf"/>
</dbReference>
<evidence type="ECO:0000256" key="3">
    <source>
        <dbReference type="ARBA" id="ARBA00022475"/>
    </source>
</evidence>
<proteinExistence type="predicted"/>
<evidence type="ECO:0000256" key="2">
    <source>
        <dbReference type="ARBA" id="ARBA00022448"/>
    </source>
</evidence>
<evidence type="ECO:0000256" key="7">
    <source>
        <dbReference type="ARBA" id="ARBA00023251"/>
    </source>
</evidence>
<feature type="transmembrane region" description="Helical" evidence="8">
    <location>
        <begin position="21"/>
        <end position="40"/>
    </location>
</feature>
<feature type="domain" description="Major facilitator superfamily (MFS) profile" evidence="9">
    <location>
        <begin position="25"/>
        <end position="485"/>
    </location>
</feature>
<feature type="transmembrane region" description="Helical" evidence="8">
    <location>
        <begin position="396"/>
        <end position="418"/>
    </location>
</feature>
<comment type="caution">
    <text evidence="10">The sequence shown here is derived from an EMBL/GenBank/DDBJ whole genome shotgun (WGS) entry which is preliminary data.</text>
</comment>
<comment type="subcellular location">
    <subcellularLocation>
        <location evidence="1">Cell membrane</location>
        <topology evidence="1">Multi-pass membrane protein</topology>
    </subcellularLocation>
</comment>
<feature type="transmembrane region" description="Helical" evidence="8">
    <location>
        <begin position="260"/>
        <end position="280"/>
    </location>
</feature>
<feature type="transmembrane region" description="Helical" evidence="8">
    <location>
        <begin position="439"/>
        <end position="468"/>
    </location>
</feature>
<feature type="transmembrane region" description="Helical" evidence="8">
    <location>
        <begin position="182"/>
        <end position="205"/>
    </location>
</feature>
<feature type="transmembrane region" description="Helical" evidence="8">
    <location>
        <begin position="121"/>
        <end position="142"/>
    </location>
</feature>
<evidence type="ECO:0000256" key="1">
    <source>
        <dbReference type="ARBA" id="ARBA00004651"/>
    </source>
</evidence>
<dbReference type="InterPro" id="IPR020846">
    <property type="entry name" value="MFS_dom"/>
</dbReference>
<accession>A0ABT6A4Q7</accession>
<keyword evidence="11" id="KW-1185">Reference proteome</keyword>
<evidence type="ECO:0000256" key="6">
    <source>
        <dbReference type="ARBA" id="ARBA00023136"/>
    </source>
</evidence>
<evidence type="ECO:0000256" key="5">
    <source>
        <dbReference type="ARBA" id="ARBA00022989"/>
    </source>
</evidence>
<sequence length="575" mass="58921">MHGRNGTRRIREPSEGGAPSAARALFFLLAAENLLINYTATAMNVALSALVGDLHTTLSGVQSAISLYALVVAAFLISGSKLGRRHGYRRAFVTGGGIFALGALISALAPSLPFLLLGWSVLQGLGVALMLPSLMAMLTATFAGAVRTKVLSTLAMTSGIGAAAGPVLGGVITNYLTWRMSFLLGTVITLAVAGLIRCTVGAGSFPGRSGQRFDVPGVLLSTTGLVLLVVAALSAGRYGLLRARQDVVVLGHTLLERGGLSPVPVLSGTGMVVLAAFAGWELRLVKSGRDPLVHVTVLQNRTVRTGISTQLMLILVPNGMLFLVPVFLQTTFGFGALHCGIVLLPITLGLMAAAPPAARRIGQGRMTHRAAAMGAFACMGVGCVAVAVLFSPRAQGVAAVGLALAPGILLVGLGRGMATTLTDLVQSAPDRDEVSDVTGLSYTAGYLGGSFGVALAGALMATSLLYAFEAGVNDSRVLSTAQKEQVTRAVEHQVQITAVSDDALRAKAASRGITGTAADGIVRINARAREQALTVSATGMAVLAVVGWLMALRLPIRAGIATAASAGREPPAHGR</sequence>
<organism evidence="10 11">
    <name type="scientific">Streptomyces tropicalis</name>
    <dbReference type="NCBI Taxonomy" id="3034234"/>
    <lineage>
        <taxon>Bacteria</taxon>
        <taxon>Bacillati</taxon>
        <taxon>Actinomycetota</taxon>
        <taxon>Actinomycetes</taxon>
        <taxon>Kitasatosporales</taxon>
        <taxon>Streptomycetaceae</taxon>
        <taxon>Streptomyces</taxon>
    </lineage>
</organism>
<feature type="transmembrane region" description="Helical" evidence="8">
    <location>
        <begin position="532"/>
        <end position="552"/>
    </location>
</feature>
<dbReference type="InterPro" id="IPR011701">
    <property type="entry name" value="MFS"/>
</dbReference>
<feature type="transmembrane region" description="Helical" evidence="8">
    <location>
        <begin position="334"/>
        <end position="358"/>
    </location>
</feature>
<evidence type="ECO:0000256" key="4">
    <source>
        <dbReference type="ARBA" id="ARBA00022692"/>
    </source>
</evidence>
<dbReference type="RefSeq" id="WP_276109183.1">
    <property type="nucleotide sequence ID" value="NZ_JARJBB010000005.1"/>
</dbReference>
<keyword evidence="2" id="KW-0813">Transport</keyword>
<keyword evidence="5 8" id="KW-1133">Transmembrane helix</keyword>
<dbReference type="SUPFAM" id="SSF103473">
    <property type="entry name" value="MFS general substrate transporter"/>
    <property type="match status" value="1"/>
</dbReference>
<feature type="transmembrane region" description="Helical" evidence="8">
    <location>
        <begin position="60"/>
        <end position="79"/>
    </location>
</feature>
<feature type="transmembrane region" description="Helical" evidence="8">
    <location>
        <begin position="217"/>
        <end position="240"/>
    </location>
</feature>
<keyword evidence="3" id="KW-1003">Cell membrane</keyword>
<name>A0ABT6A4Q7_9ACTN</name>
<dbReference type="Gene3D" id="1.20.1720.10">
    <property type="entry name" value="Multidrug resistance protein D"/>
    <property type="match status" value="1"/>
</dbReference>
<feature type="transmembrane region" description="Helical" evidence="8">
    <location>
        <begin position="370"/>
        <end position="390"/>
    </location>
</feature>
<evidence type="ECO:0000259" key="9">
    <source>
        <dbReference type="PROSITE" id="PS50850"/>
    </source>
</evidence>
<dbReference type="Gene3D" id="1.20.1250.20">
    <property type="entry name" value="MFS general substrate transporter like domains"/>
    <property type="match status" value="1"/>
</dbReference>
<dbReference type="EMBL" id="JARJBB010000005">
    <property type="protein sequence ID" value="MDF3299638.1"/>
    <property type="molecule type" value="Genomic_DNA"/>
</dbReference>
<evidence type="ECO:0000313" key="10">
    <source>
        <dbReference type="EMBL" id="MDF3299638.1"/>
    </source>
</evidence>
<dbReference type="Proteomes" id="UP001221150">
    <property type="component" value="Unassembled WGS sequence"/>
</dbReference>
<feature type="transmembrane region" description="Helical" evidence="8">
    <location>
        <begin position="91"/>
        <end position="109"/>
    </location>
</feature>
<feature type="transmembrane region" description="Helical" evidence="8">
    <location>
        <begin position="311"/>
        <end position="328"/>
    </location>
</feature>
<reference evidence="10 11" key="1">
    <citation type="submission" date="2023-03" db="EMBL/GenBank/DDBJ databases">
        <title>Draft genome sequence of Streptomyces sp. K1PA1 isolated from peat swamp forest in Thailand.</title>
        <authorList>
            <person name="Klaysubun C."/>
            <person name="Duangmal K."/>
        </authorList>
    </citation>
    <scope>NUCLEOTIDE SEQUENCE [LARGE SCALE GENOMIC DNA]</scope>
    <source>
        <strain evidence="10 11">K1PA1</strain>
    </source>
</reference>
<evidence type="ECO:0000256" key="8">
    <source>
        <dbReference type="SAM" id="Phobius"/>
    </source>
</evidence>
<dbReference type="PANTHER" id="PTHR42718:SF46">
    <property type="entry name" value="BLR6921 PROTEIN"/>
    <property type="match status" value="1"/>
</dbReference>